<dbReference type="KEGG" id="dhd:Dhaf_1453"/>
<dbReference type="RefSeq" id="WP_015943439.1">
    <property type="nucleotide sequence ID" value="NC_011830.1"/>
</dbReference>
<proteinExistence type="predicted"/>
<dbReference type="AlphaFoldDB" id="B8FNY1"/>
<dbReference type="HOGENOM" id="CLU_108879_1_0_9"/>
<name>B8FNY1_DESHD</name>
<accession>B8FNY1</accession>
<protein>
    <recommendedName>
        <fullName evidence="3">HNH endonuclease</fullName>
    </recommendedName>
</protein>
<dbReference type="Proteomes" id="UP000007726">
    <property type="component" value="Chromosome"/>
</dbReference>
<evidence type="ECO:0000313" key="1">
    <source>
        <dbReference type="EMBL" id="ACL19506.1"/>
    </source>
</evidence>
<reference evidence="1 2" key="1">
    <citation type="journal article" date="2012" name="BMC Microbiol.">
        <title>Genome sequence of Desulfitobacterium hafniense DCB-2, a Gram-positive anaerobe capable of dehalogenation and metal reduction.</title>
        <authorList>
            <person name="Kim S.H."/>
            <person name="Harzman C."/>
            <person name="Davis J.K."/>
            <person name="Hutcheson R."/>
            <person name="Broderick J.B."/>
            <person name="Marsh T.L."/>
            <person name="Tiedje J.M."/>
        </authorList>
    </citation>
    <scope>NUCLEOTIDE SEQUENCE [LARGE SCALE GENOMIC DNA]</scope>
    <source>
        <strain evidence="2">DSM 10664 / DCB-2</strain>
    </source>
</reference>
<gene>
    <name evidence="1" type="ordered locus">Dhaf_1453</name>
</gene>
<dbReference type="EMBL" id="CP001336">
    <property type="protein sequence ID" value="ACL19506.1"/>
    <property type="molecule type" value="Genomic_DNA"/>
</dbReference>
<organism evidence="1 2">
    <name type="scientific">Desulfitobacterium hafniense (strain DSM 10664 / DCB-2)</name>
    <dbReference type="NCBI Taxonomy" id="272564"/>
    <lineage>
        <taxon>Bacteria</taxon>
        <taxon>Bacillati</taxon>
        <taxon>Bacillota</taxon>
        <taxon>Clostridia</taxon>
        <taxon>Eubacteriales</taxon>
        <taxon>Desulfitobacteriaceae</taxon>
        <taxon>Desulfitobacterium</taxon>
    </lineage>
</organism>
<evidence type="ECO:0000313" key="2">
    <source>
        <dbReference type="Proteomes" id="UP000007726"/>
    </source>
</evidence>
<evidence type="ECO:0008006" key="3">
    <source>
        <dbReference type="Google" id="ProtNLM"/>
    </source>
</evidence>
<sequence length="156" mass="18973">MALKKLCGRSGCSQIIDYSLTYCDKHQREFEEKQKQRHKEYKQRRDDKKEQAFYSSDEWVRTRDYVKAKYHGLCLWSYYVDREIVFCESVHHIEELKEAWEKRLEVDNLIPLSETVHQKVHRLMRENGKNEKVKMVLRELKRKWEEAFVEDNGLSG</sequence>